<feature type="region of interest" description="Disordered" evidence="1">
    <location>
        <begin position="455"/>
        <end position="481"/>
    </location>
</feature>
<dbReference type="PANTHER" id="PTHR45527">
    <property type="entry name" value="NONRIBOSOMAL PEPTIDE SYNTHETASE"/>
    <property type="match status" value="1"/>
</dbReference>
<sequence>MSVGSEQAGPPAHAGPARSGPGLPASARQRDVLLDAMAARPGSGPHVGQLHWRWYGPLDTRRFQAAWQCVYDREAVLRAAFAPYGARGGPRVVVHRRVVPRPVRHPYGSADWQALLAAERRRGFDPTRPGLLRIALLDEQPAPAGPKRVILTYHHAVLDGRSVRLLMRAFARAYLAEGGAVGGERRPDVRDHLRWLAGQDRGAARAFWAGAAPQAGSATLPPGGGGAAGVRTTARLAPYEASLLRDWAAGQGVTESTALQAAWALQLRRSVPAGGPVPVAFATAVSGRGIPLDGASRLPGPLRTALPMAVEVDPEEPVSRLLSALADRALDLAAYEWVSMGQVREWSGRGPDAPLAQSVLSFAPPPTTDADPLDEDLAAQGIRLTEPEAVATPGGHALSLTAHHDHEGGLVLTGVHDRSGLADAREAVHHTARLLRGFPTTDRRSTTVADTLRLLGPWPPPPPAAAPLPPPAAVRPADRTPRPGSARLVVLRQAARRGAGVVVLVPPPGAPAGCFSALARIHPGEGQLAALDGPVDAVGCGAALRPVLAAGEPLVLGCHAGGAPLAHEIARRVAAFGWPAPVVAVAADAASLSRALTAAAAR</sequence>
<reference evidence="3 4" key="1">
    <citation type="submission" date="2021-08" db="EMBL/GenBank/DDBJ databases">
        <title>Genomic Architecture of Streptomyces flavotricini NGL1 and Streptomyces erythrochromogenes HMS4 With Differential Plant Beneficial attributes and laccase production capabilities.</title>
        <authorList>
            <person name="Salwan R."/>
            <person name="Kaur R."/>
            <person name="Sharma V."/>
        </authorList>
    </citation>
    <scope>NUCLEOTIDE SEQUENCE [LARGE SCALE GENOMIC DNA]</scope>
    <source>
        <strain evidence="3 4">NGL1</strain>
    </source>
</reference>
<dbReference type="Gene3D" id="3.30.559.30">
    <property type="entry name" value="Nonribosomal peptide synthetase, condensation domain"/>
    <property type="match status" value="1"/>
</dbReference>
<name>A0ABS8EJ89_9ACTN</name>
<organism evidence="3 4">
    <name type="scientific">Streptomyces flavotricini</name>
    <dbReference type="NCBI Taxonomy" id="66888"/>
    <lineage>
        <taxon>Bacteria</taxon>
        <taxon>Bacillati</taxon>
        <taxon>Actinomycetota</taxon>
        <taxon>Actinomycetes</taxon>
        <taxon>Kitasatosporales</taxon>
        <taxon>Streptomycetaceae</taxon>
        <taxon>Streptomyces</taxon>
    </lineage>
</organism>
<dbReference type="InterPro" id="IPR023213">
    <property type="entry name" value="CAT-like_dom_sf"/>
</dbReference>
<dbReference type="Pfam" id="PF00668">
    <property type="entry name" value="Condensation"/>
    <property type="match status" value="1"/>
</dbReference>
<evidence type="ECO:0000313" key="3">
    <source>
        <dbReference type="EMBL" id="MCC0100809.1"/>
    </source>
</evidence>
<dbReference type="Gene3D" id="3.30.559.10">
    <property type="entry name" value="Chloramphenicol acetyltransferase-like domain"/>
    <property type="match status" value="1"/>
</dbReference>
<protein>
    <submittedName>
        <fullName evidence="3">Peptide synthase condensation domain-containing protein</fullName>
    </submittedName>
</protein>
<dbReference type="SUPFAM" id="SSF52777">
    <property type="entry name" value="CoA-dependent acyltransferases"/>
    <property type="match status" value="2"/>
</dbReference>
<dbReference type="InterPro" id="IPR001242">
    <property type="entry name" value="Condensation_dom"/>
</dbReference>
<feature type="region of interest" description="Disordered" evidence="1">
    <location>
        <begin position="1"/>
        <end position="25"/>
    </location>
</feature>
<keyword evidence="4" id="KW-1185">Reference proteome</keyword>
<evidence type="ECO:0000259" key="2">
    <source>
        <dbReference type="Pfam" id="PF00668"/>
    </source>
</evidence>
<feature type="compositionally biased region" description="Pro residues" evidence="1">
    <location>
        <begin position="457"/>
        <end position="473"/>
    </location>
</feature>
<evidence type="ECO:0000256" key="1">
    <source>
        <dbReference type="SAM" id="MobiDB-lite"/>
    </source>
</evidence>
<dbReference type="PANTHER" id="PTHR45527:SF1">
    <property type="entry name" value="FATTY ACID SYNTHASE"/>
    <property type="match status" value="1"/>
</dbReference>
<dbReference type="EMBL" id="JAINUL010000019">
    <property type="protein sequence ID" value="MCC0100809.1"/>
    <property type="molecule type" value="Genomic_DNA"/>
</dbReference>
<accession>A0ABS8EJ89</accession>
<dbReference type="RefSeq" id="WP_229346003.1">
    <property type="nucleotide sequence ID" value="NZ_JAINUL010000019.1"/>
</dbReference>
<feature type="domain" description="Condensation" evidence="2">
    <location>
        <begin position="55"/>
        <end position="410"/>
    </location>
</feature>
<comment type="caution">
    <text evidence="3">The sequence shown here is derived from an EMBL/GenBank/DDBJ whole genome shotgun (WGS) entry which is preliminary data.</text>
</comment>
<evidence type="ECO:0000313" key="4">
    <source>
        <dbReference type="Proteomes" id="UP001520654"/>
    </source>
</evidence>
<dbReference type="Proteomes" id="UP001520654">
    <property type="component" value="Unassembled WGS sequence"/>
</dbReference>
<gene>
    <name evidence="3" type="ORF">K7B10_39925</name>
</gene>
<proteinExistence type="predicted"/>